<name>A0A4U5P9B3_STECR</name>
<gene>
    <name evidence="2" type="ORF">L596_007317</name>
</gene>
<reference evidence="2 3" key="1">
    <citation type="journal article" date="2015" name="Genome Biol.">
        <title>Comparative genomics of Steinernema reveals deeply conserved gene regulatory networks.</title>
        <authorList>
            <person name="Dillman A.R."/>
            <person name="Macchietto M."/>
            <person name="Porter C.F."/>
            <person name="Rogers A."/>
            <person name="Williams B."/>
            <person name="Antoshechkin I."/>
            <person name="Lee M.M."/>
            <person name="Goodwin Z."/>
            <person name="Lu X."/>
            <person name="Lewis E.E."/>
            <person name="Goodrich-Blair H."/>
            <person name="Stock S.P."/>
            <person name="Adams B.J."/>
            <person name="Sternberg P.W."/>
            <person name="Mortazavi A."/>
        </authorList>
    </citation>
    <scope>NUCLEOTIDE SEQUENCE [LARGE SCALE GENOMIC DNA]</scope>
    <source>
        <strain evidence="2 3">ALL</strain>
    </source>
</reference>
<keyword evidence="1" id="KW-1133">Transmembrane helix</keyword>
<reference evidence="2 3" key="2">
    <citation type="journal article" date="2019" name="G3 (Bethesda)">
        <title>Hybrid Assembly of the Genome of the Entomopathogenic Nematode Steinernema carpocapsae Identifies the X-Chromosome.</title>
        <authorList>
            <person name="Serra L."/>
            <person name="Macchietto M."/>
            <person name="Macias-Munoz A."/>
            <person name="McGill C.J."/>
            <person name="Rodriguez I.M."/>
            <person name="Rodriguez B."/>
            <person name="Murad R."/>
            <person name="Mortazavi A."/>
        </authorList>
    </citation>
    <scope>NUCLEOTIDE SEQUENCE [LARGE SCALE GENOMIC DNA]</scope>
    <source>
        <strain evidence="2 3">ALL</strain>
    </source>
</reference>
<dbReference type="EMBL" id="AZBU02000002">
    <property type="protein sequence ID" value="TKR92720.1"/>
    <property type="molecule type" value="Genomic_DNA"/>
</dbReference>
<keyword evidence="3" id="KW-1185">Reference proteome</keyword>
<proteinExistence type="predicted"/>
<organism evidence="2 3">
    <name type="scientific">Steinernema carpocapsae</name>
    <name type="common">Entomopathogenic nematode</name>
    <dbReference type="NCBI Taxonomy" id="34508"/>
    <lineage>
        <taxon>Eukaryota</taxon>
        <taxon>Metazoa</taxon>
        <taxon>Ecdysozoa</taxon>
        <taxon>Nematoda</taxon>
        <taxon>Chromadorea</taxon>
        <taxon>Rhabditida</taxon>
        <taxon>Tylenchina</taxon>
        <taxon>Panagrolaimomorpha</taxon>
        <taxon>Strongyloidoidea</taxon>
        <taxon>Steinernematidae</taxon>
        <taxon>Steinernema</taxon>
    </lineage>
</organism>
<feature type="transmembrane region" description="Helical" evidence="1">
    <location>
        <begin position="42"/>
        <end position="62"/>
    </location>
</feature>
<dbReference type="Proteomes" id="UP000298663">
    <property type="component" value="Unassembled WGS sequence"/>
</dbReference>
<evidence type="ECO:0000256" key="1">
    <source>
        <dbReference type="SAM" id="Phobius"/>
    </source>
</evidence>
<sequence length="126" mass="14732">MTFLTGRHRNAMFLGVFSKIRLLHPLHDFLRFRMSHRPDTSISSNFLSHVCFIVLYSFRIIYTLTGTRVWSVLSRPLPRLRSGLNSRAILARFYFWRMKKMIRNQKKSSCPAAARCSRGRANPTAL</sequence>
<accession>A0A4U5P9B3</accession>
<dbReference type="AlphaFoldDB" id="A0A4U5P9B3"/>
<evidence type="ECO:0000313" key="3">
    <source>
        <dbReference type="Proteomes" id="UP000298663"/>
    </source>
</evidence>
<comment type="caution">
    <text evidence="2">The sequence shown here is derived from an EMBL/GenBank/DDBJ whole genome shotgun (WGS) entry which is preliminary data.</text>
</comment>
<protein>
    <submittedName>
        <fullName evidence="2">Uncharacterized protein</fullName>
    </submittedName>
</protein>
<keyword evidence="1" id="KW-0472">Membrane</keyword>
<keyword evidence="1" id="KW-0812">Transmembrane</keyword>
<evidence type="ECO:0000313" key="2">
    <source>
        <dbReference type="EMBL" id="TKR92720.1"/>
    </source>
</evidence>